<comment type="caution">
    <text evidence="10">The sequence shown here is derived from an EMBL/GenBank/DDBJ whole genome shotgun (WGS) entry which is preliminary data.</text>
</comment>
<dbReference type="GO" id="GO:0006397">
    <property type="term" value="P:mRNA processing"/>
    <property type="evidence" value="ECO:0007669"/>
    <property type="project" value="UniProtKB-KW"/>
</dbReference>
<evidence type="ECO:0000256" key="2">
    <source>
        <dbReference type="ARBA" id="ARBA00005954"/>
    </source>
</evidence>
<sequence>MSYNGIGLPSAKGSATSGHVQRSLARPPRATNTKISKNTHARRAHTPDASVRAHARAREVELRVAQLRDTLEDEQDRGSDITDAEIDARCDTLRRELREAQTHSSEERSHSEVTTQSPSGVTAYRARDKRTTAPPQKSGDASPSPSRASPRPSAPTSRAAPAESRDK</sequence>
<evidence type="ECO:0000256" key="7">
    <source>
        <dbReference type="ARBA" id="ARBA00023242"/>
    </source>
</evidence>
<dbReference type="InterPro" id="IPR051372">
    <property type="entry name" value="CWC21"/>
</dbReference>
<name>A0AAV5RXW7_MAUHU</name>
<comment type="similarity">
    <text evidence="2">Belongs to the CWC21 family.</text>
</comment>
<evidence type="ECO:0000313" key="10">
    <source>
        <dbReference type="EMBL" id="GMM56455.1"/>
    </source>
</evidence>
<dbReference type="PANTHER" id="PTHR36562:SF5">
    <property type="entry name" value="SERINE_ARGININE REPETITIVE MATRIX 2"/>
    <property type="match status" value="1"/>
</dbReference>
<keyword evidence="11" id="KW-1185">Reference proteome</keyword>
<dbReference type="GO" id="GO:0005681">
    <property type="term" value="C:spliceosomal complex"/>
    <property type="evidence" value="ECO:0007669"/>
    <property type="project" value="UniProtKB-KW"/>
</dbReference>
<evidence type="ECO:0000259" key="9">
    <source>
        <dbReference type="SMART" id="SM01115"/>
    </source>
</evidence>
<accession>A0AAV5RXW7</accession>
<gene>
    <name evidence="10" type="ORF">DAKH74_030710</name>
</gene>
<reference evidence="10 11" key="1">
    <citation type="journal article" date="2023" name="Elife">
        <title>Identification of key yeast species and microbe-microbe interactions impacting larval growth of Drosophila in the wild.</title>
        <authorList>
            <person name="Mure A."/>
            <person name="Sugiura Y."/>
            <person name="Maeda R."/>
            <person name="Honda K."/>
            <person name="Sakurai N."/>
            <person name="Takahashi Y."/>
            <person name="Watada M."/>
            <person name="Katoh T."/>
            <person name="Gotoh A."/>
            <person name="Gotoh Y."/>
            <person name="Taniguchi I."/>
            <person name="Nakamura K."/>
            <person name="Hayashi T."/>
            <person name="Katayama T."/>
            <person name="Uemura T."/>
            <person name="Hattori Y."/>
        </authorList>
    </citation>
    <scope>NUCLEOTIDE SEQUENCE [LARGE SCALE GENOMIC DNA]</scope>
    <source>
        <strain evidence="10 11">KH-74</strain>
    </source>
</reference>
<dbReference type="PANTHER" id="PTHR36562">
    <property type="entry name" value="SERINE/ARGININE REPETITIVE MATRIX 2"/>
    <property type="match status" value="1"/>
</dbReference>
<proteinExistence type="inferred from homology"/>
<dbReference type="AlphaFoldDB" id="A0AAV5RXW7"/>
<keyword evidence="4" id="KW-0507">mRNA processing</keyword>
<dbReference type="SMART" id="SM01115">
    <property type="entry name" value="cwf21"/>
    <property type="match status" value="1"/>
</dbReference>
<dbReference type="GO" id="GO:0008380">
    <property type="term" value="P:RNA splicing"/>
    <property type="evidence" value="ECO:0007669"/>
    <property type="project" value="UniProtKB-KW"/>
</dbReference>
<feature type="compositionally biased region" description="Basic and acidic residues" evidence="8">
    <location>
        <begin position="76"/>
        <end position="111"/>
    </location>
</feature>
<dbReference type="CDD" id="cd21372">
    <property type="entry name" value="cwf21_CWC21-like"/>
    <property type="match status" value="1"/>
</dbReference>
<keyword evidence="5" id="KW-0747">Spliceosome</keyword>
<evidence type="ECO:0000256" key="6">
    <source>
        <dbReference type="ARBA" id="ARBA00023187"/>
    </source>
</evidence>
<dbReference type="Pfam" id="PF08312">
    <property type="entry name" value="cwf21"/>
    <property type="match status" value="1"/>
</dbReference>
<evidence type="ECO:0000256" key="3">
    <source>
        <dbReference type="ARBA" id="ARBA00020641"/>
    </source>
</evidence>
<evidence type="ECO:0000313" key="11">
    <source>
        <dbReference type="Proteomes" id="UP001377567"/>
    </source>
</evidence>
<dbReference type="InterPro" id="IPR013170">
    <property type="entry name" value="mRNA_splic_Cwf21_dom"/>
</dbReference>
<comment type="subcellular location">
    <subcellularLocation>
        <location evidence="1">Nucleus</location>
    </subcellularLocation>
</comment>
<organism evidence="10 11">
    <name type="scientific">Maudiozyma humilis</name>
    <name type="common">Sour dough yeast</name>
    <name type="synonym">Kazachstania humilis</name>
    <dbReference type="NCBI Taxonomy" id="51915"/>
    <lineage>
        <taxon>Eukaryota</taxon>
        <taxon>Fungi</taxon>
        <taxon>Dikarya</taxon>
        <taxon>Ascomycota</taxon>
        <taxon>Saccharomycotina</taxon>
        <taxon>Saccharomycetes</taxon>
        <taxon>Saccharomycetales</taxon>
        <taxon>Saccharomycetaceae</taxon>
        <taxon>Maudiozyma</taxon>
    </lineage>
</organism>
<feature type="compositionally biased region" description="Low complexity" evidence="8">
    <location>
        <begin position="141"/>
        <end position="167"/>
    </location>
</feature>
<evidence type="ECO:0000256" key="4">
    <source>
        <dbReference type="ARBA" id="ARBA00022664"/>
    </source>
</evidence>
<feature type="region of interest" description="Disordered" evidence="8">
    <location>
        <begin position="1"/>
        <end position="167"/>
    </location>
</feature>
<evidence type="ECO:0000256" key="1">
    <source>
        <dbReference type="ARBA" id="ARBA00004123"/>
    </source>
</evidence>
<evidence type="ECO:0000256" key="8">
    <source>
        <dbReference type="SAM" id="MobiDB-lite"/>
    </source>
</evidence>
<evidence type="ECO:0000256" key="5">
    <source>
        <dbReference type="ARBA" id="ARBA00022728"/>
    </source>
</evidence>
<feature type="domain" description="CWF21" evidence="9">
    <location>
        <begin position="52"/>
        <end position="102"/>
    </location>
</feature>
<dbReference type="EMBL" id="BTGD01000008">
    <property type="protein sequence ID" value="GMM56455.1"/>
    <property type="molecule type" value="Genomic_DNA"/>
</dbReference>
<protein>
    <recommendedName>
        <fullName evidence="3">Pre-mRNA-splicing factor CWC21</fullName>
    </recommendedName>
</protein>
<keyword evidence="6" id="KW-0508">mRNA splicing</keyword>
<dbReference type="Proteomes" id="UP001377567">
    <property type="component" value="Unassembled WGS sequence"/>
</dbReference>
<keyword evidence="7" id="KW-0539">Nucleus</keyword>